<name>A0ABQ3XLW1_9ACTN</name>
<protein>
    <submittedName>
        <fullName evidence="1">Uncharacterized protein</fullName>
    </submittedName>
</protein>
<proteinExistence type="predicted"/>
<dbReference type="EMBL" id="BOMG01000096">
    <property type="protein sequence ID" value="GID59385.1"/>
    <property type="molecule type" value="Genomic_DNA"/>
</dbReference>
<dbReference type="RefSeq" id="WP_203805434.1">
    <property type="nucleotide sequence ID" value="NZ_BAAAQE010000117.1"/>
</dbReference>
<sequence>MLDIGRQLVDDADYERLRPLVELTAFALDLATGRCDGLELRLLRFLDRPHRLPLAMPDAQLHLARLRHRQGDLDAAEQGLREVIAEAARVGAAWPLIPARAALADLLRSRGAQIEAAAETEAARVLAGAKGLPAWIRPV</sequence>
<keyword evidence="2" id="KW-1185">Reference proteome</keyword>
<evidence type="ECO:0000313" key="2">
    <source>
        <dbReference type="Proteomes" id="UP000612282"/>
    </source>
</evidence>
<accession>A0ABQ3XLW1</accession>
<reference evidence="1 2" key="1">
    <citation type="submission" date="2021-01" db="EMBL/GenBank/DDBJ databases">
        <title>Whole genome shotgun sequence of Actinoplanes couchii NBRC 106145.</title>
        <authorList>
            <person name="Komaki H."/>
            <person name="Tamura T."/>
        </authorList>
    </citation>
    <scope>NUCLEOTIDE SEQUENCE [LARGE SCALE GENOMIC DNA]</scope>
    <source>
        <strain evidence="1 2">NBRC 106145</strain>
    </source>
</reference>
<comment type="caution">
    <text evidence="1">The sequence shown here is derived from an EMBL/GenBank/DDBJ whole genome shotgun (WGS) entry which is preliminary data.</text>
</comment>
<gene>
    <name evidence="1" type="ORF">Aco03nite_077890</name>
</gene>
<organism evidence="1 2">
    <name type="scientific">Actinoplanes couchii</name>
    <dbReference type="NCBI Taxonomy" id="403638"/>
    <lineage>
        <taxon>Bacteria</taxon>
        <taxon>Bacillati</taxon>
        <taxon>Actinomycetota</taxon>
        <taxon>Actinomycetes</taxon>
        <taxon>Micromonosporales</taxon>
        <taxon>Micromonosporaceae</taxon>
        <taxon>Actinoplanes</taxon>
    </lineage>
</organism>
<evidence type="ECO:0000313" key="1">
    <source>
        <dbReference type="EMBL" id="GID59385.1"/>
    </source>
</evidence>
<dbReference type="Proteomes" id="UP000612282">
    <property type="component" value="Unassembled WGS sequence"/>
</dbReference>